<evidence type="ECO:0000313" key="3">
    <source>
        <dbReference type="Proteomes" id="UP000016637"/>
    </source>
</evidence>
<dbReference type="PANTHER" id="PTHR30354:SF11">
    <property type="entry name" value="PERMEASE"/>
    <property type="match status" value="1"/>
</dbReference>
<evidence type="ECO:0000256" key="1">
    <source>
        <dbReference type="SAM" id="Phobius"/>
    </source>
</evidence>
<accession>U2QTQ6</accession>
<organism evidence="2 3">
    <name type="scientific">Gemella bergeri ATCC 700627</name>
    <dbReference type="NCBI Taxonomy" id="1321820"/>
    <lineage>
        <taxon>Bacteria</taxon>
        <taxon>Bacillati</taxon>
        <taxon>Bacillota</taxon>
        <taxon>Bacilli</taxon>
        <taxon>Bacillales</taxon>
        <taxon>Gemellaceae</taxon>
        <taxon>Gemella</taxon>
    </lineage>
</organism>
<dbReference type="Proteomes" id="UP000016637">
    <property type="component" value="Unassembled WGS sequence"/>
</dbReference>
<dbReference type="PANTHER" id="PTHR30354">
    <property type="entry name" value="GNT FAMILY GLUCONATE TRANSPORTER"/>
    <property type="match status" value="1"/>
</dbReference>
<name>U2QTQ6_9BACL</name>
<dbReference type="PATRIC" id="fig|1321820.3.peg.474"/>
<feature type="transmembrane region" description="Helical" evidence="1">
    <location>
        <begin position="82"/>
        <end position="101"/>
    </location>
</feature>
<dbReference type="Pfam" id="PF02447">
    <property type="entry name" value="GntP_permease"/>
    <property type="match status" value="2"/>
</dbReference>
<keyword evidence="1" id="KW-0812">Transmembrane</keyword>
<dbReference type="AlphaFoldDB" id="U2QTQ6"/>
<protein>
    <recommendedName>
        <fullName evidence="4">Citrate transporter-like domain-containing protein</fullName>
    </recommendedName>
</protein>
<feature type="transmembrane region" description="Helical" evidence="1">
    <location>
        <begin position="29"/>
        <end position="44"/>
    </location>
</feature>
<proteinExistence type="predicted"/>
<comment type="caution">
    <text evidence="2">The sequence shown here is derived from an EMBL/GenBank/DDBJ whole genome shotgun (WGS) entry which is preliminary data.</text>
</comment>
<keyword evidence="1" id="KW-1133">Transmembrane helix</keyword>
<dbReference type="eggNOG" id="COG2610">
    <property type="taxonomic scope" value="Bacteria"/>
</dbReference>
<dbReference type="GO" id="GO:0005886">
    <property type="term" value="C:plasma membrane"/>
    <property type="evidence" value="ECO:0007669"/>
    <property type="project" value="TreeGrafter"/>
</dbReference>
<feature type="transmembrane region" description="Helical" evidence="1">
    <location>
        <begin position="122"/>
        <end position="153"/>
    </location>
</feature>
<feature type="transmembrane region" description="Helical" evidence="1">
    <location>
        <begin position="51"/>
        <end position="70"/>
    </location>
</feature>
<dbReference type="InterPro" id="IPR003474">
    <property type="entry name" value="Glcn_transporter"/>
</dbReference>
<gene>
    <name evidence="2" type="ORF">HMPREF1983_00482</name>
</gene>
<dbReference type="HOGENOM" id="CLU_1616644_0_0_9"/>
<feature type="transmembrane region" description="Helical" evidence="1">
    <location>
        <begin position="7"/>
        <end position="23"/>
    </location>
</feature>
<keyword evidence="1" id="KW-0472">Membrane</keyword>
<sequence>MLKKNKLYIISVLFLIIPTVYILNNSIRLFTVFIGIIALIILVTKLNVEPFISILLISIIMGLVLGLSPIEIIDSIEKGNGALLGHLSLILGLGAMLGTLLNTSKAAEITDEVIKLTSKFNISVLLISFIVAAMLRIALGSSTVSAITILAVIQPKLFYGISYA</sequence>
<dbReference type="GO" id="GO:0015128">
    <property type="term" value="F:gluconate transmembrane transporter activity"/>
    <property type="evidence" value="ECO:0007669"/>
    <property type="project" value="InterPro"/>
</dbReference>
<reference evidence="2 3" key="1">
    <citation type="submission" date="2013-08" db="EMBL/GenBank/DDBJ databases">
        <authorList>
            <person name="Weinstock G."/>
            <person name="Sodergren E."/>
            <person name="Wylie T."/>
            <person name="Fulton L."/>
            <person name="Fulton R."/>
            <person name="Fronick C."/>
            <person name="O'Laughlin M."/>
            <person name="Godfrey J."/>
            <person name="Miner T."/>
            <person name="Herter B."/>
            <person name="Appelbaum E."/>
            <person name="Cordes M."/>
            <person name="Lek S."/>
            <person name="Wollam A."/>
            <person name="Pepin K.H."/>
            <person name="Palsikar V.B."/>
            <person name="Mitreva M."/>
            <person name="Wilson R.K."/>
        </authorList>
    </citation>
    <scope>NUCLEOTIDE SEQUENCE [LARGE SCALE GENOMIC DNA]</scope>
    <source>
        <strain evidence="2 3">ATCC 700627</strain>
    </source>
</reference>
<evidence type="ECO:0008006" key="4">
    <source>
        <dbReference type="Google" id="ProtNLM"/>
    </source>
</evidence>
<dbReference type="EMBL" id="AWVP01000024">
    <property type="protein sequence ID" value="ERK59599.1"/>
    <property type="molecule type" value="Genomic_DNA"/>
</dbReference>
<evidence type="ECO:0000313" key="2">
    <source>
        <dbReference type="EMBL" id="ERK59599.1"/>
    </source>
</evidence>
<keyword evidence="3" id="KW-1185">Reference proteome</keyword>